<dbReference type="KEGG" id="csd:Clst_0160"/>
<dbReference type="EMBL" id="CP004044">
    <property type="protein sequence ID" value="AGC67193.1"/>
    <property type="molecule type" value="Genomic_DNA"/>
</dbReference>
<dbReference type="InterPro" id="IPR036019">
    <property type="entry name" value="MscL_channel"/>
</dbReference>
<keyword evidence="7 10" id="KW-0406">Ion transport</keyword>
<dbReference type="SUPFAM" id="SSF81330">
    <property type="entry name" value="Gated mechanosensitive channel"/>
    <property type="match status" value="1"/>
</dbReference>
<dbReference type="AlphaFoldDB" id="L7VNU5"/>
<proteinExistence type="inferred from homology"/>
<comment type="subunit">
    <text evidence="10">Homopentamer.</text>
</comment>
<dbReference type="RefSeq" id="WP_015357890.1">
    <property type="nucleotide sequence ID" value="NC_020134.1"/>
</dbReference>
<dbReference type="PRINTS" id="PR01264">
    <property type="entry name" value="MECHCHANNEL"/>
</dbReference>
<dbReference type="PANTHER" id="PTHR30266">
    <property type="entry name" value="MECHANOSENSITIVE CHANNEL MSCL"/>
    <property type="match status" value="1"/>
</dbReference>
<dbReference type="InterPro" id="IPR001185">
    <property type="entry name" value="MS_channel"/>
</dbReference>
<dbReference type="PANTHER" id="PTHR30266:SF2">
    <property type="entry name" value="LARGE-CONDUCTANCE MECHANOSENSITIVE CHANNEL"/>
    <property type="match status" value="1"/>
</dbReference>
<keyword evidence="9 10" id="KW-0407">Ion channel</keyword>
<dbReference type="GO" id="GO:0008381">
    <property type="term" value="F:mechanosensitive monoatomic ion channel activity"/>
    <property type="evidence" value="ECO:0007669"/>
    <property type="project" value="UniProtKB-UniRule"/>
</dbReference>
<evidence type="ECO:0000256" key="5">
    <source>
        <dbReference type="ARBA" id="ARBA00022692"/>
    </source>
</evidence>
<dbReference type="Proteomes" id="UP000011220">
    <property type="component" value="Chromosome"/>
</dbReference>
<dbReference type="PATRIC" id="fig|1121335.3.peg.161"/>
<dbReference type="GO" id="GO:0005886">
    <property type="term" value="C:plasma membrane"/>
    <property type="evidence" value="ECO:0007669"/>
    <property type="project" value="UniProtKB-SubCell"/>
</dbReference>
<keyword evidence="5 10" id="KW-0812">Transmembrane</keyword>
<sequence>MLKEFKQFALKGNVLDMAVGVIIGSAFGKIVTSLVNDIITPILGIFLGKIDVKDLKLVIRPAEGENSELAILYGQFLQNILDFLIISISIFAFVRLVASLKTRAESLLVKDREKKEEEEKREEPLKPSKEEELLAEIRDLLKEMQKQKDI</sequence>
<comment type="similarity">
    <text evidence="2 10">Belongs to the MscL family.</text>
</comment>
<keyword evidence="8 10" id="KW-0472">Membrane</keyword>
<evidence type="ECO:0000256" key="9">
    <source>
        <dbReference type="ARBA" id="ARBA00023303"/>
    </source>
</evidence>
<dbReference type="Pfam" id="PF01741">
    <property type="entry name" value="MscL"/>
    <property type="match status" value="1"/>
</dbReference>
<evidence type="ECO:0000313" key="12">
    <source>
        <dbReference type="EMBL" id="AGC67193.1"/>
    </source>
</evidence>
<gene>
    <name evidence="10 12" type="primary">mscL</name>
    <name evidence="12" type="ordered locus">Cst_c01670</name>
</gene>
<protein>
    <recommendedName>
        <fullName evidence="10">Large-conductance mechanosensitive channel</fullName>
    </recommendedName>
</protein>
<dbReference type="InterPro" id="IPR019823">
    <property type="entry name" value="Mechanosensitive_channel_CS"/>
</dbReference>
<organism evidence="12 13">
    <name type="scientific">Thermoclostridium stercorarium (strain ATCC 35414 / DSM 8532 / NCIMB 11754)</name>
    <name type="common">Clostridium stercorarium</name>
    <dbReference type="NCBI Taxonomy" id="1121335"/>
    <lineage>
        <taxon>Bacteria</taxon>
        <taxon>Bacillati</taxon>
        <taxon>Bacillota</taxon>
        <taxon>Clostridia</taxon>
        <taxon>Eubacteriales</taxon>
        <taxon>Oscillospiraceae</taxon>
        <taxon>Thermoclostridium</taxon>
    </lineage>
</organism>
<evidence type="ECO:0000256" key="2">
    <source>
        <dbReference type="ARBA" id="ARBA00007254"/>
    </source>
</evidence>
<keyword evidence="13" id="KW-1185">Reference proteome</keyword>
<dbReference type="NCBIfam" id="TIGR00220">
    <property type="entry name" value="mscL"/>
    <property type="match status" value="1"/>
</dbReference>
<reference evidence="12 13" key="1">
    <citation type="journal article" date="2013" name="Genome Announc.">
        <title>Complete genome sequence of Clostridium stercorarium subsp. stercorarium strain DSM 8532, a thermophilic degrader of plant cell wall fibers.</title>
        <authorList>
            <person name="Poehlein A."/>
            <person name="Zverlov V.V."/>
            <person name="Daniel R."/>
            <person name="Schwarz W.H."/>
            <person name="Liebl W."/>
        </authorList>
    </citation>
    <scope>NUCLEOTIDE SEQUENCE [LARGE SCALE GENOMIC DNA]</scope>
    <source>
        <strain evidence="13">ATCC 35414 / DSM 8532 / NCIMB 11754</strain>
    </source>
</reference>
<dbReference type="InterPro" id="IPR037673">
    <property type="entry name" value="MSC/AndL"/>
</dbReference>
<name>L7VNU5_THES1</name>
<keyword evidence="4 10" id="KW-1003">Cell membrane</keyword>
<evidence type="ECO:0000256" key="10">
    <source>
        <dbReference type="HAMAP-Rule" id="MF_00115"/>
    </source>
</evidence>
<dbReference type="STRING" id="1121335.Cst_c01670"/>
<dbReference type="KEGG" id="css:Cst_c01670"/>
<evidence type="ECO:0000256" key="6">
    <source>
        <dbReference type="ARBA" id="ARBA00022989"/>
    </source>
</evidence>
<keyword evidence="3 10" id="KW-0813">Transport</keyword>
<keyword evidence="6 10" id="KW-1133">Transmembrane helix</keyword>
<dbReference type="eggNOG" id="COG1970">
    <property type="taxonomic scope" value="Bacteria"/>
</dbReference>
<evidence type="ECO:0000256" key="4">
    <source>
        <dbReference type="ARBA" id="ARBA00022475"/>
    </source>
</evidence>
<comment type="function">
    <text evidence="10">Channel that opens in response to stretch forces in the membrane lipid bilayer. May participate in the regulation of osmotic pressure changes within the cell.</text>
</comment>
<dbReference type="HAMAP" id="MF_00115">
    <property type="entry name" value="MscL"/>
    <property type="match status" value="1"/>
</dbReference>
<comment type="subcellular location">
    <subcellularLocation>
        <location evidence="1 10">Cell membrane</location>
        <topology evidence="1 10">Multi-pass membrane protein</topology>
    </subcellularLocation>
</comment>
<accession>L7VNU5</accession>
<dbReference type="NCBIfam" id="NF001843">
    <property type="entry name" value="PRK00567.1-4"/>
    <property type="match status" value="1"/>
</dbReference>
<comment type="caution">
    <text evidence="10">Lacks conserved residue(s) required for the propagation of feature annotation.</text>
</comment>
<evidence type="ECO:0000256" key="11">
    <source>
        <dbReference type="SAM" id="MobiDB-lite"/>
    </source>
</evidence>
<evidence type="ECO:0000256" key="7">
    <source>
        <dbReference type="ARBA" id="ARBA00023065"/>
    </source>
</evidence>
<dbReference type="Gene3D" id="1.10.1200.120">
    <property type="entry name" value="Large-conductance mechanosensitive channel, MscL, domain 1"/>
    <property type="match status" value="1"/>
</dbReference>
<evidence type="ECO:0000256" key="1">
    <source>
        <dbReference type="ARBA" id="ARBA00004651"/>
    </source>
</evidence>
<feature type="transmembrane region" description="Helical" evidence="10">
    <location>
        <begin position="76"/>
        <end position="98"/>
    </location>
</feature>
<evidence type="ECO:0000256" key="8">
    <source>
        <dbReference type="ARBA" id="ARBA00023136"/>
    </source>
</evidence>
<dbReference type="PROSITE" id="PS01327">
    <property type="entry name" value="MSCL"/>
    <property type="match status" value="1"/>
</dbReference>
<evidence type="ECO:0000313" key="13">
    <source>
        <dbReference type="Proteomes" id="UP000011220"/>
    </source>
</evidence>
<evidence type="ECO:0000256" key="3">
    <source>
        <dbReference type="ARBA" id="ARBA00022448"/>
    </source>
</evidence>
<feature type="region of interest" description="Disordered" evidence="11">
    <location>
        <begin position="111"/>
        <end position="132"/>
    </location>
</feature>